<gene>
    <name evidence="2" type="ORF">MESS2_930003</name>
</gene>
<proteinExistence type="predicted"/>
<dbReference type="EMBL" id="CAUM01000165">
    <property type="protein sequence ID" value="CCV09230.1"/>
    <property type="molecule type" value="Genomic_DNA"/>
</dbReference>
<dbReference type="AlphaFoldDB" id="M5EZ48"/>
<sequence length="111" mass="12402">MAVTFRVEAGPRGSTQRKEADFSRYLRRELRNVSLRKDEQPNGAKPRQNGSVKPSDLAVPENYQHTYPQVMSTTNGHIARPRDAIEDEICRALGGLLTASRIDPRAKLALS</sequence>
<name>M5EZ48_9HYPH</name>
<evidence type="ECO:0000313" key="2">
    <source>
        <dbReference type="EMBL" id="CCV09230.1"/>
    </source>
</evidence>
<feature type="compositionally biased region" description="Polar residues" evidence="1">
    <location>
        <begin position="63"/>
        <end position="75"/>
    </location>
</feature>
<dbReference type="STRING" id="1297569.MESS2_930003"/>
<feature type="region of interest" description="Disordered" evidence="1">
    <location>
        <begin position="1"/>
        <end position="75"/>
    </location>
</feature>
<comment type="caution">
    <text evidence="2">The sequence shown here is derived from an EMBL/GenBank/DDBJ whole genome shotgun (WGS) entry which is preliminary data.</text>
</comment>
<feature type="compositionally biased region" description="Basic and acidic residues" evidence="1">
    <location>
        <begin position="16"/>
        <end position="40"/>
    </location>
</feature>
<dbReference type="Proteomes" id="UP000012062">
    <property type="component" value="Unassembled WGS sequence"/>
</dbReference>
<organism evidence="2 3">
    <name type="scientific">Mesorhizobium metallidurans STM 2683</name>
    <dbReference type="NCBI Taxonomy" id="1297569"/>
    <lineage>
        <taxon>Bacteria</taxon>
        <taxon>Pseudomonadati</taxon>
        <taxon>Pseudomonadota</taxon>
        <taxon>Alphaproteobacteria</taxon>
        <taxon>Hyphomicrobiales</taxon>
        <taxon>Phyllobacteriaceae</taxon>
        <taxon>Mesorhizobium</taxon>
    </lineage>
</organism>
<keyword evidence="3" id="KW-1185">Reference proteome</keyword>
<reference evidence="2 3" key="1">
    <citation type="submission" date="2013-02" db="EMBL/GenBank/DDBJ databases">
        <authorList>
            <person name="Genoscope - CEA"/>
        </authorList>
    </citation>
    <scope>NUCLEOTIDE SEQUENCE [LARGE SCALE GENOMIC DNA]</scope>
    <source>
        <strain evidence="2 3">STM 2683</strain>
    </source>
</reference>
<protein>
    <submittedName>
        <fullName evidence="2">Uncharacterized protein</fullName>
    </submittedName>
</protein>
<evidence type="ECO:0000313" key="3">
    <source>
        <dbReference type="Proteomes" id="UP000012062"/>
    </source>
</evidence>
<accession>M5EZ48</accession>
<evidence type="ECO:0000256" key="1">
    <source>
        <dbReference type="SAM" id="MobiDB-lite"/>
    </source>
</evidence>